<protein>
    <recommendedName>
        <fullName evidence="5">Pentacotripeptide-repeat region of PRORP domain-containing protein</fullName>
    </recommendedName>
</protein>
<evidence type="ECO:0000256" key="1">
    <source>
        <dbReference type="ARBA" id="ARBA00004173"/>
    </source>
</evidence>
<dbReference type="InterPro" id="IPR051114">
    <property type="entry name" value="Mito_RNA_Proc_CCM1"/>
</dbReference>
<dbReference type="AlphaFoldDB" id="A0A642VB84"/>
<evidence type="ECO:0000256" key="2">
    <source>
        <dbReference type="PROSITE-ProRule" id="PRU00708"/>
    </source>
</evidence>
<dbReference type="InterPro" id="IPR011990">
    <property type="entry name" value="TPR-like_helical_dom_sf"/>
</dbReference>
<comment type="subcellular location">
    <subcellularLocation>
        <location evidence="1">Mitochondrion</location>
    </subcellularLocation>
</comment>
<dbReference type="InterPro" id="IPR002885">
    <property type="entry name" value="PPR_rpt"/>
</dbReference>
<feature type="repeat" description="PPR" evidence="2">
    <location>
        <begin position="420"/>
        <end position="454"/>
    </location>
</feature>
<dbReference type="Pfam" id="PF01535">
    <property type="entry name" value="PPR"/>
    <property type="match status" value="3"/>
</dbReference>
<organism evidence="3 4">
    <name type="scientific">Trichomonascus ciferrii</name>
    <dbReference type="NCBI Taxonomy" id="44093"/>
    <lineage>
        <taxon>Eukaryota</taxon>
        <taxon>Fungi</taxon>
        <taxon>Dikarya</taxon>
        <taxon>Ascomycota</taxon>
        <taxon>Saccharomycotina</taxon>
        <taxon>Dipodascomycetes</taxon>
        <taxon>Dipodascales</taxon>
        <taxon>Trichomonascaceae</taxon>
        <taxon>Trichomonascus</taxon>
        <taxon>Trichomonascus ciferrii complex</taxon>
    </lineage>
</organism>
<gene>
    <name evidence="3" type="ORF">TRICI_000745</name>
</gene>
<feature type="repeat" description="PPR" evidence="2">
    <location>
        <begin position="347"/>
        <end position="381"/>
    </location>
</feature>
<dbReference type="NCBIfam" id="TIGR00756">
    <property type="entry name" value="PPR"/>
    <property type="match status" value="3"/>
</dbReference>
<dbReference type="SUPFAM" id="SSF48452">
    <property type="entry name" value="TPR-like"/>
    <property type="match status" value="1"/>
</dbReference>
<feature type="repeat" description="PPR" evidence="2">
    <location>
        <begin position="310"/>
        <end position="346"/>
    </location>
</feature>
<evidence type="ECO:0000313" key="4">
    <source>
        <dbReference type="Proteomes" id="UP000761534"/>
    </source>
</evidence>
<comment type="caution">
    <text evidence="3">The sequence shown here is derived from an EMBL/GenBank/DDBJ whole genome shotgun (WGS) entry which is preliminary data.</text>
</comment>
<name>A0A642VB84_9ASCO</name>
<evidence type="ECO:0000313" key="3">
    <source>
        <dbReference type="EMBL" id="KAA8917073.1"/>
    </source>
</evidence>
<dbReference type="GO" id="GO:0003729">
    <property type="term" value="F:mRNA binding"/>
    <property type="evidence" value="ECO:0007669"/>
    <property type="project" value="TreeGrafter"/>
</dbReference>
<dbReference type="Pfam" id="PF13041">
    <property type="entry name" value="PPR_2"/>
    <property type="match status" value="2"/>
</dbReference>
<dbReference type="Pfam" id="PF13812">
    <property type="entry name" value="PPR_3"/>
    <property type="match status" value="1"/>
</dbReference>
<dbReference type="PANTHER" id="PTHR47934:SF2">
    <property type="entry name" value="OS07G0671200 PROTEIN"/>
    <property type="match status" value="1"/>
</dbReference>
<dbReference type="GO" id="GO:0006396">
    <property type="term" value="P:RNA processing"/>
    <property type="evidence" value="ECO:0007669"/>
    <property type="project" value="TreeGrafter"/>
</dbReference>
<evidence type="ECO:0008006" key="5">
    <source>
        <dbReference type="Google" id="ProtNLM"/>
    </source>
</evidence>
<feature type="repeat" description="PPR" evidence="2">
    <location>
        <begin position="275"/>
        <end position="309"/>
    </location>
</feature>
<dbReference type="GO" id="GO:0005739">
    <property type="term" value="C:mitochondrion"/>
    <property type="evidence" value="ECO:0007669"/>
    <property type="project" value="UniProtKB-SubCell"/>
</dbReference>
<dbReference type="VEuPathDB" id="FungiDB:TRICI_000745"/>
<dbReference type="GO" id="GO:0007005">
    <property type="term" value="P:mitochondrion organization"/>
    <property type="evidence" value="ECO:0007669"/>
    <property type="project" value="TreeGrafter"/>
</dbReference>
<sequence length="689" mass="77689">MLRSRGLNVLAHGKGISAGIVVLPSRFVRYMSETATAAPGERRLPKSQLRDKNIDTALSSEDLVKASRVFLENFKAERAHHFVTDSCLNLFRQVHLATIKHERPQNALSTKEMFNKYLEGGVAIGWMCSYVIMEDVLAGETQKGLESWVRFLETMGDTEKAAANVNRDAALSALVAYVANCCDEGIEVDPNVALKLVPLKRVPMDNQVLALSGIKSLPQERINQIVQGVRKVRLHGLDFNSVDFLKSIPTDAPKEIEDKYNEALAKSEETGIPFSPTTYSRFISCFAESTKIQTAFDIWNDMLSNNVIPTIECWNSLLKAGSLHRGERVTIVEQIWTEMEKNGVQPDAESYSTLIDLYFKSHNPDKALEIFDKVQSGDITGIPVSYKMFNVVVNGLLKLGEVESAETLLKQGQTNGLSMGVMTYNTFLRTYIDRKEYAKAQRLIDDMAKSGVEPDVSTYTNVIDATFKLARQYGTVSEDIIESLLTEMSRKGIKANTVAMTSIISGLIKSANDIEAARTVFNKLLQKRLSPNARTFSTIIDGELTIGNMDQALYYFNAMEQHNLRKLTSIYNQIINWFVRKDQLDRAYKIFTELLQDRNTGPNKFSYYFILKGCDSRNNAQMAQSVINELAKERPDFDLGEFLPTLVKNLSHSGVRVPTNLLEKCDNTVVNTAIKKQEKRRRRNWSRWQ</sequence>
<dbReference type="EMBL" id="SWFS01000066">
    <property type="protein sequence ID" value="KAA8917073.1"/>
    <property type="molecule type" value="Genomic_DNA"/>
</dbReference>
<dbReference type="PANTHER" id="PTHR47934">
    <property type="entry name" value="PENTATRICOPEPTIDE REPEAT-CONTAINING PROTEIN PET309, MITOCHONDRIAL"/>
    <property type="match status" value="1"/>
</dbReference>
<accession>A0A642VB84</accession>
<dbReference type="Proteomes" id="UP000761534">
    <property type="component" value="Unassembled WGS sequence"/>
</dbReference>
<proteinExistence type="predicted"/>
<keyword evidence="4" id="KW-1185">Reference proteome</keyword>
<dbReference type="OrthoDB" id="185373at2759"/>
<feature type="repeat" description="PPR" evidence="2">
    <location>
        <begin position="496"/>
        <end position="531"/>
    </location>
</feature>
<reference evidence="3" key="1">
    <citation type="journal article" date="2019" name="G3 (Bethesda)">
        <title>Genome Assemblies of Two Rare Opportunistic Yeast Pathogens: Diutina rugosa (syn. Candida rugosa) and Trichomonascus ciferrii (syn. Candida ciferrii).</title>
        <authorList>
            <person name="Mixao V."/>
            <person name="Saus E."/>
            <person name="Hansen A.P."/>
            <person name="Lass-Florl C."/>
            <person name="Gabaldon T."/>
        </authorList>
    </citation>
    <scope>NUCLEOTIDE SEQUENCE</scope>
    <source>
        <strain evidence="3">CBS 4856</strain>
    </source>
</reference>
<dbReference type="PROSITE" id="PS51375">
    <property type="entry name" value="PPR"/>
    <property type="match status" value="5"/>
</dbReference>
<dbReference type="Gene3D" id="1.25.40.10">
    <property type="entry name" value="Tetratricopeptide repeat domain"/>
    <property type="match status" value="3"/>
</dbReference>